<dbReference type="RefSeq" id="YP_009293951.1">
    <property type="nucleotide sequence ID" value="NC_031145.1"/>
</dbReference>
<dbReference type="AlphaFoldDB" id="A0A1C9CB99"/>
<proteinExistence type="predicted"/>
<reference evidence="6" key="1">
    <citation type="journal article" date="2016" name="BMC Biol.">
        <title>Parallel evolution of highly conserved plastid genome architecture in red seaweeds and seed plants.</title>
        <authorList>
            <person name="Lee J."/>
            <person name="Cho C.H."/>
            <person name="Park S.I."/>
            <person name="Choi J.W."/>
            <person name="Song H.S."/>
            <person name="West J.A."/>
            <person name="Bhattacharya D."/>
            <person name="Yoon H.S."/>
        </authorList>
    </citation>
    <scope>NUCLEOTIDE SEQUENCE</scope>
</reference>
<organism evidence="6">
    <name type="scientific">Ahnfeltia plicata</name>
    <dbReference type="NCBI Taxonomy" id="28023"/>
    <lineage>
        <taxon>Eukaryota</taxon>
        <taxon>Rhodophyta</taxon>
        <taxon>Florideophyceae</taxon>
        <taxon>Ahnfeltiophycidae</taxon>
        <taxon>Ahnfeltiales</taxon>
        <taxon>Ahnfeltiaceae</taxon>
        <taxon>Ahnfeltia</taxon>
    </lineage>
</organism>
<dbReference type="Gene3D" id="3.40.50.2300">
    <property type="match status" value="1"/>
</dbReference>
<geneLocation type="plastid" evidence="6"/>
<dbReference type="InterPro" id="IPR011006">
    <property type="entry name" value="CheY-like_superfamily"/>
</dbReference>
<dbReference type="EMBL" id="KX284715">
    <property type="protein sequence ID" value="AOM65639.1"/>
    <property type="molecule type" value="Genomic_DNA"/>
</dbReference>
<dbReference type="PROSITE" id="PS50043">
    <property type="entry name" value="HTH_LUXR_2"/>
    <property type="match status" value="1"/>
</dbReference>
<dbReference type="Pfam" id="PF00196">
    <property type="entry name" value="GerE"/>
    <property type="match status" value="1"/>
</dbReference>
<keyword evidence="1 3" id="KW-0597">Phosphoprotein</keyword>
<evidence type="ECO:0000256" key="2">
    <source>
        <dbReference type="ARBA" id="ARBA00023125"/>
    </source>
</evidence>
<keyword evidence="2" id="KW-0238">DNA-binding</keyword>
<sequence length="221" mass="24987">MSKHILLVDDDTSLRLSIESYLSLEGFTVKSVKDVKSALKFLYHNKKPDIIITDIMMPNLNGYDFITILRGNIAFSNIPIIFLTAKGMTSDRIKGYNLGCNAYISKPFDPNELVSIVNSLFSNMNILQNSTSFAKNTEVKLNSISDINFQFTSSTLTPRESSVFKLVMRGLMNKEIAAHLNLSLRNVEKYVSRLLKKTNTRNRTELAKAAWNRGQMFSEGE</sequence>
<dbReference type="PANTHER" id="PTHR44591:SF3">
    <property type="entry name" value="RESPONSE REGULATORY DOMAIN-CONTAINING PROTEIN"/>
    <property type="match status" value="1"/>
</dbReference>
<feature type="domain" description="HTH luxR-type" evidence="4">
    <location>
        <begin position="149"/>
        <end position="214"/>
    </location>
</feature>
<dbReference type="GeneID" id="29069899"/>
<evidence type="ECO:0000256" key="3">
    <source>
        <dbReference type="PROSITE-ProRule" id="PRU00169"/>
    </source>
</evidence>
<evidence type="ECO:0008006" key="7">
    <source>
        <dbReference type="Google" id="ProtNLM"/>
    </source>
</evidence>
<dbReference type="GO" id="GO:0003677">
    <property type="term" value="F:DNA binding"/>
    <property type="evidence" value="ECO:0007669"/>
    <property type="project" value="UniProtKB-KW"/>
</dbReference>
<dbReference type="PROSITE" id="PS50110">
    <property type="entry name" value="RESPONSE_REGULATORY"/>
    <property type="match status" value="1"/>
</dbReference>
<dbReference type="SMART" id="SM00448">
    <property type="entry name" value="REC"/>
    <property type="match status" value="1"/>
</dbReference>
<protein>
    <recommendedName>
        <fullName evidence="7">TctD transcriptional regulator</fullName>
    </recommendedName>
</protein>
<dbReference type="InterPro" id="IPR000792">
    <property type="entry name" value="Tscrpt_reg_LuxR_C"/>
</dbReference>
<dbReference type="CDD" id="cd06170">
    <property type="entry name" value="LuxR_C_like"/>
    <property type="match status" value="1"/>
</dbReference>
<dbReference type="SUPFAM" id="SSF52172">
    <property type="entry name" value="CheY-like"/>
    <property type="match status" value="1"/>
</dbReference>
<dbReference type="GO" id="GO:0006355">
    <property type="term" value="P:regulation of DNA-templated transcription"/>
    <property type="evidence" value="ECO:0007669"/>
    <property type="project" value="InterPro"/>
</dbReference>
<evidence type="ECO:0000256" key="1">
    <source>
        <dbReference type="ARBA" id="ARBA00022553"/>
    </source>
</evidence>
<gene>
    <name evidence="6" type="primary">ycf29</name>
    <name evidence="6" type="ORF">Ahnf_154</name>
</gene>
<dbReference type="InterPro" id="IPR016032">
    <property type="entry name" value="Sig_transdc_resp-reg_C-effctor"/>
</dbReference>
<name>A0A1C9CB99_9FLOR</name>
<dbReference type="Gene3D" id="1.10.10.10">
    <property type="entry name" value="Winged helix-like DNA-binding domain superfamily/Winged helix DNA-binding domain"/>
    <property type="match status" value="1"/>
</dbReference>
<dbReference type="PANTHER" id="PTHR44591">
    <property type="entry name" value="STRESS RESPONSE REGULATOR PROTEIN 1"/>
    <property type="match status" value="1"/>
</dbReference>
<dbReference type="GO" id="GO:0000160">
    <property type="term" value="P:phosphorelay signal transduction system"/>
    <property type="evidence" value="ECO:0007669"/>
    <property type="project" value="InterPro"/>
</dbReference>
<dbReference type="PRINTS" id="PR00038">
    <property type="entry name" value="HTHLUXR"/>
</dbReference>
<keyword evidence="6" id="KW-0934">Plastid</keyword>
<dbReference type="SUPFAM" id="SSF46894">
    <property type="entry name" value="C-terminal effector domain of the bipartite response regulators"/>
    <property type="match status" value="1"/>
</dbReference>
<feature type="domain" description="Response regulatory" evidence="5">
    <location>
        <begin position="4"/>
        <end position="121"/>
    </location>
</feature>
<accession>A0A1C9CB99</accession>
<feature type="modified residue" description="4-aspartylphosphate" evidence="3">
    <location>
        <position position="54"/>
    </location>
</feature>
<evidence type="ECO:0000259" key="5">
    <source>
        <dbReference type="PROSITE" id="PS50110"/>
    </source>
</evidence>
<dbReference type="PROSITE" id="PS00622">
    <property type="entry name" value="HTH_LUXR_1"/>
    <property type="match status" value="1"/>
</dbReference>
<evidence type="ECO:0000313" key="6">
    <source>
        <dbReference type="EMBL" id="AOM65639.1"/>
    </source>
</evidence>
<dbReference type="InterPro" id="IPR036388">
    <property type="entry name" value="WH-like_DNA-bd_sf"/>
</dbReference>
<evidence type="ECO:0000259" key="4">
    <source>
        <dbReference type="PROSITE" id="PS50043"/>
    </source>
</evidence>
<dbReference type="SMART" id="SM00421">
    <property type="entry name" value="HTH_LUXR"/>
    <property type="match status" value="1"/>
</dbReference>
<dbReference type="Pfam" id="PF00072">
    <property type="entry name" value="Response_reg"/>
    <property type="match status" value="1"/>
</dbReference>
<dbReference type="InterPro" id="IPR001789">
    <property type="entry name" value="Sig_transdc_resp-reg_receiver"/>
</dbReference>
<dbReference type="InterPro" id="IPR050595">
    <property type="entry name" value="Bact_response_regulator"/>
</dbReference>